<sequence>MNRIKGKITGIESSGSISLVDVDTPLGKLCAVIVETPSTADYLTVGNQIYVLFKETEVSIGKNLSGELSLRNKIPCIVEKVDKGKILSRVVLRCKDIRIKSIITSRSVERMAIKEGDNVVALIKTNEVSLMESDNGW</sequence>
<dbReference type="InterPro" id="IPR004606">
    <property type="entry name" value="Mop_domain"/>
</dbReference>
<evidence type="ECO:0000256" key="2">
    <source>
        <dbReference type="PROSITE-ProRule" id="PRU01213"/>
    </source>
</evidence>
<comment type="caution">
    <text evidence="4">The sequence shown here is derived from an EMBL/GenBank/DDBJ whole genome shotgun (WGS) entry which is preliminary data.</text>
</comment>
<name>A0ABS1GIK1_9AQUI</name>
<dbReference type="InterPro" id="IPR005116">
    <property type="entry name" value="Transp-assoc_OB_typ1"/>
</dbReference>
<gene>
    <name evidence="4" type="ORF">GWK41_06745</name>
</gene>
<proteinExistence type="predicted"/>
<evidence type="ECO:0000313" key="5">
    <source>
        <dbReference type="Proteomes" id="UP000772812"/>
    </source>
</evidence>
<protein>
    <submittedName>
        <fullName evidence="4">Tobe domain protein</fullName>
    </submittedName>
</protein>
<keyword evidence="5" id="KW-1185">Reference proteome</keyword>
<dbReference type="RefSeq" id="WP_200674178.1">
    <property type="nucleotide sequence ID" value="NZ_JAACYA010000002.1"/>
</dbReference>
<dbReference type="Gene3D" id="2.40.50.100">
    <property type="match status" value="2"/>
</dbReference>
<dbReference type="Proteomes" id="UP000772812">
    <property type="component" value="Unassembled WGS sequence"/>
</dbReference>
<dbReference type="Pfam" id="PF03459">
    <property type="entry name" value="TOBE"/>
    <property type="match status" value="2"/>
</dbReference>
<organism evidence="4 5">
    <name type="scientific">Persephonella atlantica</name>
    <dbReference type="NCBI Taxonomy" id="2699429"/>
    <lineage>
        <taxon>Bacteria</taxon>
        <taxon>Pseudomonadati</taxon>
        <taxon>Aquificota</taxon>
        <taxon>Aquificia</taxon>
        <taxon>Aquificales</taxon>
        <taxon>Hydrogenothermaceae</taxon>
        <taxon>Persephonella</taxon>
    </lineage>
</organism>
<keyword evidence="1 2" id="KW-0500">Molybdenum</keyword>
<dbReference type="SUPFAM" id="SSF50331">
    <property type="entry name" value="MOP-like"/>
    <property type="match status" value="1"/>
</dbReference>
<dbReference type="EMBL" id="JAACYA010000002">
    <property type="protein sequence ID" value="MBK3332763.1"/>
    <property type="molecule type" value="Genomic_DNA"/>
</dbReference>
<dbReference type="PROSITE" id="PS51866">
    <property type="entry name" value="MOP"/>
    <property type="match status" value="1"/>
</dbReference>
<evidence type="ECO:0000313" key="4">
    <source>
        <dbReference type="EMBL" id="MBK3332763.1"/>
    </source>
</evidence>
<evidence type="ECO:0000259" key="3">
    <source>
        <dbReference type="PROSITE" id="PS51866"/>
    </source>
</evidence>
<accession>A0ABS1GIK1</accession>
<dbReference type="InterPro" id="IPR008995">
    <property type="entry name" value="Mo/tungstate-bd_C_term_dom"/>
</dbReference>
<reference evidence="4 5" key="1">
    <citation type="journal article" date="2021" name="Syst. Appl. Microbiol.">
        <title>Persephonella atlantica sp. nov.: How to adapt to physico-chemical gradients in high temperature hydrothermal habitats.</title>
        <authorList>
            <person name="Francois D.X."/>
            <person name="Godfroy A."/>
            <person name="Mathien C."/>
            <person name="Aube J."/>
            <person name="Cathalot C."/>
            <person name="Lesongeur F."/>
            <person name="L'Haridon S."/>
            <person name="Philippon X."/>
            <person name="Roussel E.G."/>
        </authorList>
    </citation>
    <scope>NUCLEOTIDE SEQUENCE [LARGE SCALE GENOMIC DNA]</scope>
    <source>
        <strain evidence="4 5">MO1340</strain>
    </source>
</reference>
<feature type="domain" description="Mop" evidence="3">
    <location>
        <begin position="67"/>
        <end position="132"/>
    </location>
</feature>
<evidence type="ECO:0000256" key="1">
    <source>
        <dbReference type="ARBA" id="ARBA00022505"/>
    </source>
</evidence>